<evidence type="ECO:0000313" key="2">
    <source>
        <dbReference type="EMBL" id="CUK25941.1"/>
    </source>
</evidence>
<evidence type="ECO:0000259" key="1">
    <source>
        <dbReference type="Pfam" id="PF03372"/>
    </source>
</evidence>
<dbReference type="GO" id="GO:0006506">
    <property type="term" value="P:GPI anchor biosynthetic process"/>
    <property type="evidence" value="ECO:0007669"/>
    <property type="project" value="TreeGrafter"/>
</dbReference>
<dbReference type="RefSeq" id="WP_058314892.1">
    <property type="nucleotide sequence ID" value="NZ_CYTO01000019.1"/>
</dbReference>
<dbReference type="Gene3D" id="3.60.10.10">
    <property type="entry name" value="Endonuclease/exonuclease/phosphatase"/>
    <property type="match status" value="1"/>
</dbReference>
<proteinExistence type="predicted"/>
<dbReference type="InterPro" id="IPR036691">
    <property type="entry name" value="Endo/exonu/phosph_ase_sf"/>
</dbReference>
<dbReference type="PANTHER" id="PTHR14859:SF15">
    <property type="entry name" value="ENDONUCLEASE_EXONUCLEASE_PHOSPHATASE DOMAIN-CONTAINING PROTEIN"/>
    <property type="match status" value="1"/>
</dbReference>
<keyword evidence="3" id="KW-1185">Reference proteome</keyword>
<accession>A0A0P1IV93</accession>
<dbReference type="STRING" id="1715691.TA5113_01942"/>
<dbReference type="PANTHER" id="PTHR14859">
    <property type="entry name" value="CALCOFLUOR WHITE HYPERSENSITIVE PROTEIN PRECURSOR"/>
    <property type="match status" value="1"/>
</dbReference>
<dbReference type="SUPFAM" id="SSF56219">
    <property type="entry name" value="DNase I-like"/>
    <property type="match status" value="1"/>
</dbReference>
<feature type="domain" description="Endonuclease/exonuclease/phosphatase" evidence="1">
    <location>
        <begin position="9"/>
        <end position="220"/>
    </location>
</feature>
<evidence type="ECO:0000313" key="3">
    <source>
        <dbReference type="Proteomes" id="UP000051184"/>
    </source>
</evidence>
<protein>
    <submittedName>
        <fullName evidence="2">Exodeoxyribonuclease III (Xth)</fullName>
    </submittedName>
</protein>
<dbReference type="InterPro" id="IPR051916">
    <property type="entry name" value="GPI-anchor_lipid_remodeler"/>
</dbReference>
<dbReference type="Proteomes" id="UP000051184">
    <property type="component" value="Unassembled WGS sequence"/>
</dbReference>
<sequence length="233" mass="25871">MTDSYLRIASYNIRKARGRDQRRDPGRVLDVINTLDADIVVLQEADRRLGQRPAALPKDLIGSYCDYRVVPLSKNDVSLGWHGNAVLVRPEIEVSVEKTLDLPGFEPRGAAIISLAGSVNVTLAATHLGLRRKDRRAQQTMICNVLPTSSPFIVAGDFNEWSSTTGFEPFERELTMHAPGKSFPTGWPMAKLDRFAVSEDLKVISSGVADTPLSRRASDHLPIWMDFSFGRVH</sequence>
<organism evidence="2 3">
    <name type="scientific">Cognatishimia activa</name>
    <dbReference type="NCBI Taxonomy" id="1715691"/>
    <lineage>
        <taxon>Bacteria</taxon>
        <taxon>Pseudomonadati</taxon>
        <taxon>Pseudomonadota</taxon>
        <taxon>Alphaproteobacteria</taxon>
        <taxon>Rhodobacterales</taxon>
        <taxon>Paracoccaceae</taxon>
        <taxon>Cognatishimia</taxon>
    </lineage>
</organism>
<dbReference type="AlphaFoldDB" id="A0A0P1IV93"/>
<dbReference type="GO" id="GO:0016020">
    <property type="term" value="C:membrane"/>
    <property type="evidence" value="ECO:0007669"/>
    <property type="project" value="GOC"/>
</dbReference>
<dbReference type="EMBL" id="CYUE01000018">
    <property type="protein sequence ID" value="CUK25941.1"/>
    <property type="molecule type" value="Genomic_DNA"/>
</dbReference>
<dbReference type="Pfam" id="PF03372">
    <property type="entry name" value="Exo_endo_phos"/>
    <property type="match status" value="1"/>
</dbReference>
<gene>
    <name evidence="2" type="ORF">TA5114_01746</name>
</gene>
<reference evidence="3" key="1">
    <citation type="submission" date="2015-09" db="EMBL/GenBank/DDBJ databases">
        <authorList>
            <person name="Rodrigo-Torres Lidia"/>
            <person name="Arahal R.David."/>
        </authorList>
    </citation>
    <scope>NUCLEOTIDE SEQUENCE [LARGE SCALE GENOMIC DNA]</scope>
    <source>
        <strain evidence="3">CECT 5114</strain>
    </source>
</reference>
<dbReference type="InterPro" id="IPR005135">
    <property type="entry name" value="Endo/exonuclease/phosphatase"/>
</dbReference>
<dbReference type="OrthoDB" id="9813425at2"/>
<name>A0A0P1IV93_9RHOB</name>
<dbReference type="GO" id="GO:0003824">
    <property type="term" value="F:catalytic activity"/>
    <property type="evidence" value="ECO:0007669"/>
    <property type="project" value="InterPro"/>
</dbReference>